<dbReference type="SUPFAM" id="SSF54897">
    <property type="entry name" value="Protease propeptides/inhibitors"/>
    <property type="match status" value="1"/>
</dbReference>
<dbReference type="Pfam" id="PF00246">
    <property type="entry name" value="Peptidase_M14"/>
    <property type="match status" value="1"/>
</dbReference>
<dbReference type="Proteomes" id="UP000653454">
    <property type="component" value="Unassembled WGS sequence"/>
</dbReference>
<name>A0A8S4FZ56_PLUXY</name>
<keyword evidence="15" id="KW-1185">Reference proteome</keyword>
<comment type="caution">
    <text evidence="14">The sequence shown here is derived from an EMBL/GenBank/DDBJ whole genome shotgun (WGS) entry which is preliminary data.</text>
</comment>
<evidence type="ECO:0000313" key="15">
    <source>
        <dbReference type="Proteomes" id="UP000653454"/>
    </source>
</evidence>
<evidence type="ECO:0000256" key="12">
    <source>
        <dbReference type="SAM" id="SignalP"/>
    </source>
</evidence>
<comment type="similarity">
    <text evidence="2 11">Belongs to the peptidase M14 family.</text>
</comment>
<gene>
    <name evidence="14" type="ORF">PLXY2_LOCUS12144</name>
</gene>
<evidence type="ECO:0000256" key="4">
    <source>
        <dbReference type="ARBA" id="ARBA00022670"/>
    </source>
</evidence>
<keyword evidence="4" id="KW-0645">Protease</keyword>
<accession>A0A8S4FZ56</accession>
<evidence type="ECO:0000256" key="1">
    <source>
        <dbReference type="ARBA" id="ARBA00001947"/>
    </source>
</evidence>
<evidence type="ECO:0000256" key="8">
    <source>
        <dbReference type="ARBA" id="ARBA00022833"/>
    </source>
</evidence>
<evidence type="ECO:0000256" key="3">
    <source>
        <dbReference type="ARBA" id="ARBA00022645"/>
    </source>
</evidence>
<keyword evidence="7" id="KW-0378">Hydrolase</keyword>
<protein>
    <submittedName>
        <fullName evidence="14">(diamondback moth) hypothetical protein</fullName>
    </submittedName>
</protein>
<dbReference type="Pfam" id="PF02244">
    <property type="entry name" value="Propep_M14"/>
    <property type="match status" value="1"/>
</dbReference>
<keyword evidence="5" id="KW-0479">Metal-binding</keyword>
<feature type="active site" description="Proton donor/acceptor" evidence="11">
    <location>
        <position position="385"/>
    </location>
</feature>
<dbReference type="InterPro" id="IPR000834">
    <property type="entry name" value="Peptidase_M14"/>
</dbReference>
<evidence type="ECO:0000256" key="6">
    <source>
        <dbReference type="ARBA" id="ARBA00022729"/>
    </source>
</evidence>
<evidence type="ECO:0000256" key="2">
    <source>
        <dbReference type="ARBA" id="ARBA00005988"/>
    </source>
</evidence>
<dbReference type="SMART" id="SM00631">
    <property type="entry name" value="Zn_pept"/>
    <property type="match status" value="1"/>
</dbReference>
<evidence type="ECO:0000256" key="11">
    <source>
        <dbReference type="PROSITE-ProRule" id="PRU01379"/>
    </source>
</evidence>
<keyword evidence="3" id="KW-0121">Carboxypeptidase</keyword>
<dbReference type="PROSITE" id="PS00132">
    <property type="entry name" value="CARBOXYPEPT_ZN_1"/>
    <property type="match status" value="1"/>
</dbReference>
<keyword evidence="8" id="KW-0862">Zinc</keyword>
<keyword evidence="10" id="KW-1015">Disulfide bond</keyword>
<dbReference type="PRINTS" id="PR00765">
    <property type="entry name" value="CRBOXYPTASEA"/>
</dbReference>
<feature type="signal peptide" evidence="12">
    <location>
        <begin position="1"/>
        <end position="20"/>
    </location>
</feature>
<dbReference type="InterPro" id="IPR036990">
    <property type="entry name" value="M14A-like_propep"/>
</dbReference>
<dbReference type="PANTHER" id="PTHR11705:SF140">
    <property type="entry name" value="FI02848P-RELATED"/>
    <property type="match status" value="1"/>
</dbReference>
<evidence type="ECO:0000256" key="5">
    <source>
        <dbReference type="ARBA" id="ARBA00022723"/>
    </source>
</evidence>
<proteinExistence type="inferred from homology"/>
<dbReference type="AlphaFoldDB" id="A0A8S4FZ56"/>
<dbReference type="GO" id="GO:0004181">
    <property type="term" value="F:metallocarboxypeptidase activity"/>
    <property type="evidence" value="ECO:0007669"/>
    <property type="project" value="InterPro"/>
</dbReference>
<dbReference type="GO" id="GO:0005615">
    <property type="term" value="C:extracellular space"/>
    <property type="evidence" value="ECO:0007669"/>
    <property type="project" value="TreeGrafter"/>
</dbReference>
<dbReference type="GO" id="GO:0008270">
    <property type="term" value="F:zinc ion binding"/>
    <property type="evidence" value="ECO:0007669"/>
    <property type="project" value="InterPro"/>
</dbReference>
<evidence type="ECO:0000256" key="7">
    <source>
        <dbReference type="ARBA" id="ARBA00022801"/>
    </source>
</evidence>
<dbReference type="EMBL" id="CAJHNJ030000069">
    <property type="protein sequence ID" value="CAG9133895.1"/>
    <property type="molecule type" value="Genomic_DNA"/>
</dbReference>
<feature type="domain" description="Peptidase M14" evidence="13">
    <location>
        <begin position="127"/>
        <end position="423"/>
    </location>
</feature>
<dbReference type="PROSITE" id="PS52035">
    <property type="entry name" value="PEPTIDASE_M14"/>
    <property type="match status" value="1"/>
</dbReference>
<evidence type="ECO:0000313" key="14">
    <source>
        <dbReference type="EMBL" id="CAG9133895.1"/>
    </source>
</evidence>
<dbReference type="InterPro" id="IPR057246">
    <property type="entry name" value="CARBOXYPEPT_ZN_1"/>
</dbReference>
<evidence type="ECO:0000256" key="9">
    <source>
        <dbReference type="ARBA" id="ARBA00023049"/>
    </source>
</evidence>
<evidence type="ECO:0000259" key="13">
    <source>
        <dbReference type="PROSITE" id="PS52035"/>
    </source>
</evidence>
<feature type="chain" id="PRO_5035897559" evidence="12">
    <location>
        <begin position="21"/>
        <end position="437"/>
    </location>
</feature>
<organism evidence="14 15">
    <name type="scientific">Plutella xylostella</name>
    <name type="common">Diamondback moth</name>
    <name type="synonym">Plutella maculipennis</name>
    <dbReference type="NCBI Taxonomy" id="51655"/>
    <lineage>
        <taxon>Eukaryota</taxon>
        <taxon>Metazoa</taxon>
        <taxon>Ecdysozoa</taxon>
        <taxon>Arthropoda</taxon>
        <taxon>Hexapoda</taxon>
        <taxon>Insecta</taxon>
        <taxon>Pterygota</taxon>
        <taxon>Neoptera</taxon>
        <taxon>Endopterygota</taxon>
        <taxon>Lepidoptera</taxon>
        <taxon>Glossata</taxon>
        <taxon>Ditrysia</taxon>
        <taxon>Yponomeutoidea</taxon>
        <taxon>Plutellidae</taxon>
        <taxon>Plutella</taxon>
    </lineage>
</organism>
<dbReference type="SUPFAM" id="SSF53187">
    <property type="entry name" value="Zn-dependent exopeptidases"/>
    <property type="match status" value="1"/>
</dbReference>
<dbReference type="GO" id="GO:0006508">
    <property type="term" value="P:proteolysis"/>
    <property type="evidence" value="ECO:0007669"/>
    <property type="project" value="UniProtKB-KW"/>
</dbReference>
<reference evidence="14" key="1">
    <citation type="submission" date="2020-11" db="EMBL/GenBank/DDBJ databases">
        <authorList>
            <person name="Whiteford S."/>
        </authorList>
    </citation>
    <scope>NUCLEOTIDE SEQUENCE</scope>
</reference>
<dbReference type="PANTHER" id="PTHR11705">
    <property type="entry name" value="PROTEASE FAMILY M14 CARBOXYPEPTIDASE A,B"/>
    <property type="match status" value="1"/>
</dbReference>
<dbReference type="FunFam" id="3.40.630.10:FF:000084">
    <property type="entry name" value="Carboxypeptidase B2"/>
    <property type="match status" value="1"/>
</dbReference>
<dbReference type="Gene3D" id="3.40.630.10">
    <property type="entry name" value="Zn peptidases"/>
    <property type="match status" value="1"/>
</dbReference>
<dbReference type="InterPro" id="IPR003146">
    <property type="entry name" value="M14A_act_pep"/>
</dbReference>
<sequence length="437" mass="49458">MIINMFRVFTVFLLISVVYAKHEIYDGASVYEVQVENEAQSKVVSMLEEQLGLDIWSRPGPSRSGMVLVPQNSKEEFAYKLRLAGIKFQTTVDNVKEQLEIEDRLLAAASDEISYERSNKAALPLKRVYRWQEVENHMVQLAQTYPDKVTLVNGGPTYEGRPVNYLRVSTTNFQDLSKPVVFIMSLLHSREWITQAATLYALDQLLVNNTESDLINDIDWIIMPTANPDGYIFSHDSDRFWRKNRKYGRRCMGVDLNRNYDINWGTESSDSPCYEDYHGTEPFSEPESVVTKKILEEHQDRIQLFLDIHSYGSYVLYGYGNGELPPNGEALSSVGVLIGDAIDAAKLTNNPNYTVGNLAQTLYPASGGSQDYALSVGVPYSYCLELPAFRGSASITGFLVDPEFIEQAGYETWEGIKAGARYALNNYRMRKEIQITV</sequence>
<keyword evidence="9" id="KW-0482">Metalloprotease</keyword>
<evidence type="ECO:0000256" key="10">
    <source>
        <dbReference type="ARBA" id="ARBA00023157"/>
    </source>
</evidence>
<keyword evidence="6 12" id="KW-0732">Signal</keyword>
<comment type="cofactor">
    <cofactor evidence="1">
        <name>Zn(2+)</name>
        <dbReference type="ChEBI" id="CHEBI:29105"/>
    </cofactor>
</comment>
<dbReference type="Gene3D" id="3.30.70.340">
    <property type="entry name" value="Metallocarboxypeptidase-like"/>
    <property type="match status" value="1"/>
</dbReference>